<dbReference type="EMBL" id="NJGC01000009">
    <property type="protein sequence ID" value="PAM71788.1"/>
    <property type="molecule type" value="Genomic_DNA"/>
</dbReference>
<proteinExistence type="predicted"/>
<gene>
    <name evidence="3" type="ORF">CEK00_09330</name>
    <name evidence="2" type="ORF">CEK00_21650</name>
</gene>
<evidence type="ECO:0000313" key="2">
    <source>
        <dbReference type="EMBL" id="PAM64631.1"/>
    </source>
</evidence>
<dbReference type="SMART" id="SM00530">
    <property type="entry name" value="HTH_XRE"/>
    <property type="match status" value="1"/>
</dbReference>
<dbReference type="CDD" id="cd00093">
    <property type="entry name" value="HTH_XRE"/>
    <property type="match status" value="1"/>
</dbReference>
<dbReference type="SUPFAM" id="SSF47413">
    <property type="entry name" value="lambda repressor-like DNA-binding domains"/>
    <property type="match status" value="1"/>
</dbReference>
<dbReference type="Gene3D" id="1.10.260.40">
    <property type="entry name" value="lambda repressor-like DNA-binding domains"/>
    <property type="match status" value="1"/>
</dbReference>
<sequence>MNSHTTVPRGVVAARLQQARALRGLSQREVGVRMGLDKDTASARVSRYESESMAVSLESLFVLAAALEVPPAYLVAGTSAMADAILCLGTLGEKQQAELAMALASLSKLPPDRRREFIDKIENFGTAL</sequence>
<dbReference type="RefSeq" id="WP_095377826.1">
    <property type="nucleotide sequence ID" value="NZ_NJGC01000009.1"/>
</dbReference>
<feature type="domain" description="HTH cro/C1-type" evidence="1">
    <location>
        <begin position="16"/>
        <end position="74"/>
    </location>
</feature>
<dbReference type="InterPro" id="IPR010982">
    <property type="entry name" value="Lambda_DNA-bd_dom_sf"/>
</dbReference>
<dbReference type="GO" id="GO:0003677">
    <property type="term" value="F:DNA binding"/>
    <property type="evidence" value="ECO:0007669"/>
    <property type="project" value="InterPro"/>
</dbReference>
<dbReference type="Proteomes" id="UP000216433">
    <property type="component" value="Unassembled WGS sequence"/>
</dbReference>
<evidence type="ECO:0000313" key="3">
    <source>
        <dbReference type="EMBL" id="PAM71788.1"/>
    </source>
</evidence>
<protein>
    <recommendedName>
        <fullName evidence="1">HTH cro/C1-type domain-containing protein</fullName>
    </recommendedName>
</protein>
<accession>A0A270NJR2</accession>
<dbReference type="PROSITE" id="PS50943">
    <property type="entry name" value="HTH_CROC1"/>
    <property type="match status" value="1"/>
</dbReference>
<keyword evidence="2" id="KW-0614">Plasmid</keyword>
<dbReference type="AlphaFoldDB" id="A0A270NJR2"/>
<evidence type="ECO:0000313" key="4">
    <source>
        <dbReference type="Proteomes" id="UP000216433"/>
    </source>
</evidence>
<geneLocation type="plasmid" evidence="2">
    <name>unnamed1</name>
</geneLocation>
<dbReference type="InterPro" id="IPR001387">
    <property type="entry name" value="Cro/C1-type_HTH"/>
</dbReference>
<dbReference type="EMBL" id="NJGC01000149">
    <property type="protein sequence ID" value="PAM64631.1"/>
    <property type="molecule type" value="Genomic_DNA"/>
</dbReference>
<reference evidence="3 4" key="1">
    <citation type="submission" date="2017-06" db="EMBL/GenBank/DDBJ databases">
        <title>Genome sequencing and assembly of Stenotrophomonas maltophilia DF07.</title>
        <authorList>
            <person name="Iyer R."/>
        </authorList>
    </citation>
    <scope>NUCLEOTIDE SEQUENCE [LARGE SCALE GENOMIC DNA]</scope>
    <source>
        <strain evidence="3 4">DF07</strain>
        <plasmid evidence="2">unnamed1</plasmid>
    </source>
</reference>
<name>A0A270NJR2_STEMA</name>
<organism evidence="3 4">
    <name type="scientific">Stenotrophomonas maltophilia</name>
    <name type="common">Pseudomonas maltophilia</name>
    <name type="synonym">Xanthomonas maltophilia</name>
    <dbReference type="NCBI Taxonomy" id="40324"/>
    <lineage>
        <taxon>Bacteria</taxon>
        <taxon>Pseudomonadati</taxon>
        <taxon>Pseudomonadota</taxon>
        <taxon>Gammaproteobacteria</taxon>
        <taxon>Lysobacterales</taxon>
        <taxon>Lysobacteraceae</taxon>
        <taxon>Stenotrophomonas</taxon>
        <taxon>Stenotrophomonas maltophilia group</taxon>
    </lineage>
</organism>
<evidence type="ECO:0000259" key="1">
    <source>
        <dbReference type="PROSITE" id="PS50943"/>
    </source>
</evidence>
<dbReference type="Pfam" id="PF01381">
    <property type="entry name" value="HTH_3"/>
    <property type="match status" value="1"/>
</dbReference>
<comment type="caution">
    <text evidence="3">The sequence shown here is derived from an EMBL/GenBank/DDBJ whole genome shotgun (WGS) entry which is preliminary data.</text>
</comment>